<comment type="caution">
    <text evidence="2">The sequence shown here is derived from an EMBL/GenBank/DDBJ whole genome shotgun (WGS) entry which is preliminary data.</text>
</comment>
<feature type="region of interest" description="Disordered" evidence="1">
    <location>
        <begin position="51"/>
        <end position="74"/>
    </location>
</feature>
<sequence>MPLTAPPLCAAAERGVRVVSKLANYRRPTHPGNAALADPLSACGKRVLKRESINKSPADSTPLSAIAERGAGGE</sequence>
<accession>A0A3E2NUF2</accession>
<dbReference type="AlphaFoldDB" id="A0A3E2NUF2"/>
<dbReference type="Proteomes" id="UP000260823">
    <property type="component" value="Unassembled WGS sequence"/>
</dbReference>
<proteinExistence type="predicted"/>
<evidence type="ECO:0000313" key="3">
    <source>
        <dbReference type="Proteomes" id="UP000260823"/>
    </source>
</evidence>
<dbReference type="EMBL" id="QWDE01000001">
    <property type="protein sequence ID" value="RFZ84587.1"/>
    <property type="molecule type" value="Genomic_DNA"/>
</dbReference>
<evidence type="ECO:0000313" key="2">
    <source>
        <dbReference type="EMBL" id="RFZ84587.1"/>
    </source>
</evidence>
<feature type="compositionally biased region" description="Polar residues" evidence="1">
    <location>
        <begin position="54"/>
        <end position="63"/>
    </location>
</feature>
<protein>
    <submittedName>
        <fullName evidence="2">Uncharacterized protein</fullName>
    </submittedName>
</protein>
<gene>
    <name evidence="2" type="ORF">DYU05_02940</name>
</gene>
<organism evidence="2 3">
    <name type="scientific">Mucilaginibacter terrenus</name>
    <dbReference type="NCBI Taxonomy" id="2482727"/>
    <lineage>
        <taxon>Bacteria</taxon>
        <taxon>Pseudomonadati</taxon>
        <taxon>Bacteroidota</taxon>
        <taxon>Sphingobacteriia</taxon>
        <taxon>Sphingobacteriales</taxon>
        <taxon>Sphingobacteriaceae</taxon>
        <taxon>Mucilaginibacter</taxon>
    </lineage>
</organism>
<keyword evidence="3" id="KW-1185">Reference proteome</keyword>
<reference evidence="2 3" key="1">
    <citation type="submission" date="2018-08" db="EMBL/GenBank/DDBJ databases">
        <title>Mucilaginibacter terrae sp. nov., isolated from manganese diggings.</title>
        <authorList>
            <person name="Huang Y."/>
            <person name="Zhou Z."/>
        </authorList>
    </citation>
    <scope>NUCLEOTIDE SEQUENCE [LARGE SCALE GENOMIC DNA]</scope>
    <source>
        <strain evidence="2 3">ZH6</strain>
    </source>
</reference>
<evidence type="ECO:0000256" key="1">
    <source>
        <dbReference type="SAM" id="MobiDB-lite"/>
    </source>
</evidence>
<name>A0A3E2NUF2_9SPHI</name>